<dbReference type="EMBL" id="CP025682">
    <property type="protein sequence ID" value="AUN95790.1"/>
    <property type="molecule type" value="Genomic_DNA"/>
</dbReference>
<feature type="compositionally biased region" description="Low complexity" evidence="1">
    <location>
        <begin position="1"/>
        <end position="14"/>
    </location>
</feature>
<keyword evidence="3" id="KW-1185">Reference proteome</keyword>
<proteinExistence type="predicted"/>
<dbReference type="OrthoDB" id="5348353at2"/>
<evidence type="ECO:0000313" key="2">
    <source>
        <dbReference type="EMBL" id="AUN95790.1"/>
    </source>
</evidence>
<evidence type="ECO:0000313" key="3">
    <source>
        <dbReference type="Proteomes" id="UP000242205"/>
    </source>
</evidence>
<protein>
    <submittedName>
        <fullName evidence="2">Hemin uptake protein HemP</fullName>
    </submittedName>
</protein>
<dbReference type="Gene3D" id="2.10.70.10">
    <property type="entry name" value="Complement Module, domain 1"/>
    <property type="match status" value="1"/>
</dbReference>
<dbReference type="RefSeq" id="WP_102247835.1">
    <property type="nucleotide sequence ID" value="NZ_CP025682.1"/>
</dbReference>
<dbReference type="Pfam" id="PF10636">
    <property type="entry name" value="hemP"/>
    <property type="match status" value="1"/>
</dbReference>
<evidence type="ECO:0000256" key="1">
    <source>
        <dbReference type="SAM" id="MobiDB-lite"/>
    </source>
</evidence>
<dbReference type="InterPro" id="IPR019600">
    <property type="entry name" value="Hemin_uptake_protein_HemP"/>
</dbReference>
<dbReference type="KEGG" id="atw:C0099_13130"/>
<sequence length="64" mass="6869">MNQAHAPAQAPAPDDACHEHTTGDGRSALPSARLLQGRNCIAIDHHGTRYVLRATRSGKLILTK</sequence>
<dbReference type="Proteomes" id="UP000242205">
    <property type="component" value="Chromosome"/>
</dbReference>
<dbReference type="AlphaFoldDB" id="A0A2I6S949"/>
<organism evidence="2 3">
    <name type="scientific">Pseudazoarcus pumilus</name>
    <dbReference type="NCBI Taxonomy" id="2067960"/>
    <lineage>
        <taxon>Bacteria</taxon>
        <taxon>Pseudomonadati</taxon>
        <taxon>Pseudomonadota</taxon>
        <taxon>Betaproteobacteria</taxon>
        <taxon>Rhodocyclales</taxon>
        <taxon>Zoogloeaceae</taxon>
        <taxon>Pseudazoarcus</taxon>
    </lineage>
</organism>
<name>A0A2I6S949_9RHOO</name>
<accession>A0A2I6S949</accession>
<reference evidence="2 3" key="1">
    <citation type="submission" date="2018-01" db="EMBL/GenBank/DDBJ databases">
        <authorList>
            <person name="Fu G.-Y."/>
        </authorList>
    </citation>
    <scope>NUCLEOTIDE SEQUENCE [LARGE SCALE GENOMIC DNA]</scope>
    <source>
        <strain evidence="2 3">SY39</strain>
    </source>
</reference>
<gene>
    <name evidence="2" type="ORF">C0099_13130</name>
</gene>
<feature type="region of interest" description="Disordered" evidence="1">
    <location>
        <begin position="1"/>
        <end position="30"/>
    </location>
</feature>